<dbReference type="SUPFAM" id="SSF69279">
    <property type="entry name" value="Phage tail proteins"/>
    <property type="match status" value="1"/>
</dbReference>
<name>A0A3B0WWC9_9ZZZZ</name>
<organism evidence="2">
    <name type="scientific">hydrothermal vent metagenome</name>
    <dbReference type="NCBI Taxonomy" id="652676"/>
    <lineage>
        <taxon>unclassified sequences</taxon>
        <taxon>metagenomes</taxon>
        <taxon>ecological metagenomes</taxon>
    </lineage>
</organism>
<gene>
    <name evidence="2" type="ORF">MNBD_GAMMA08-1856</name>
</gene>
<accession>A0A3B0WWC9</accession>
<proteinExistence type="predicted"/>
<dbReference type="Pfam" id="PF04717">
    <property type="entry name" value="Phage_base_V"/>
    <property type="match status" value="1"/>
</dbReference>
<sequence length="583" mass="62829">MSEERIIPTAAPADRPSFTILVDGTQISGEYQVQGIAVSREYNRISSAEIFIFDGDPATEDFTVSNAEDFIPGGEIEIKAGYHSDEETIFKGLILKHGIKVYKDKPSMLRIECKDKSIKMTVGRKSKYYYESTDGDIIEEIAADSGVETDIESTNVTHAQMVKYYVSDWDFILTRAEANGKLVATDDGSLIVKAPDGSGEAALSLTYGGNMLEFEAVMDASYQLNSIQSYAWNAADQEMFQIEAASATVTTPGNISADDLSNVIELEEYQLKHAGQVRDDELQAWADGRSIRSGYGKIRGRARIQGFSGIKPGHVVELAGVGDRFNGKALVSGVQHEINSKNWETQLTFGLSPDIFSETQKNIAAAQCSGLLPGISGLQVGLVTALEGDPDGEDRIQIRIPMIDPAEQGTWARVASLDAGDNRGVFFRPEIDDEVVVGFLNDDPRNPIVLGMVHSSAKPAPITASDDNHEKGIFTRSEMKMIFDDEKVSFTFETPNGNKLSISDEDGEIVLADENDNVLTLNADGITIESAADINIKAGGDINLEGTNIASAASAEFKAEGSAGAKFSSGGSTVIEGSIVQIN</sequence>
<protein>
    <submittedName>
        <fullName evidence="2">VgrG protein</fullName>
    </submittedName>
</protein>
<dbReference type="InterPro" id="IPR006533">
    <property type="entry name" value="T6SS_Vgr_RhsGE"/>
</dbReference>
<dbReference type="Gene3D" id="2.40.50.230">
    <property type="entry name" value="Gp5 N-terminal domain"/>
    <property type="match status" value="1"/>
</dbReference>
<dbReference type="NCBIfam" id="TIGR01646">
    <property type="entry name" value="vgr_GE"/>
    <property type="match status" value="1"/>
</dbReference>
<evidence type="ECO:0000259" key="1">
    <source>
        <dbReference type="Pfam" id="PF04717"/>
    </source>
</evidence>
<dbReference type="InterPro" id="IPR006531">
    <property type="entry name" value="Gp5/Vgr_OB"/>
</dbReference>
<feature type="domain" description="Gp5/Type VI secretion system Vgr protein OB-fold" evidence="1">
    <location>
        <begin position="380"/>
        <end position="454"/>
    </location>
</feature>
<dbReference type="EMBL" id="UOFH01000138">
    <property type="protein sequence ID" value="VAW60335.1"/>
    <property type="molecule type" value="Genomic_DNA"/>
</dbReference>
<evidence type="ECO:0000313" key="2">
    <source>
        <dbReference type="EMBL" id="VAW60335.1"/>
    </source>
</evidence>
<dbReference type="InterPro" id="IPR037026">
    <property type="entry name" value="Vgr_OB-fold_dom_sf"/>
</dbReference>
<dbReference type="SUPFAM" id="SSF69255">
    <property type="entry name" value="gp5 N-terminal domain-like"/>
    <property type="match status" value="1"/>
</dbReference>
<dbReference type="AlphaFoldDB" id="A0A3B0WWC9"/>
<reference evidence="2" key="1">
    <citation type="submission" date="2018-06" db="EMBL/GenBank/DDBJ databases">
        <authorList>
            <person name="Zhirakovskaya E."/>
        </authorList>
    </citation>
    <scope>NUCLEOTIDE SEQUENCE</scope>
</reference>